<feature type="region of interest" description="Disordered" evidence="2">
    <location>
        <begin position="564"/>
        <end position="616"/>
    </location>
</feature>
<organism evidence="3 4">
    <name type="scientific">Halobacteriovorax vibrionivorans</name>
    <dbReference type="NCBI Taxonomy" id="2152716"/>
    <lineage>
        <taxon>Bacteria</taxon>
        <taxon>Pseudomonadati</taxon>
        <taxon>Bdellovibrionota</taxon>
        <taxon>Bacteriovoracia</taxon>
        <taxon>Bacteriovoracales</taxon>
        <taxon>Halobacteriovoraceae</taxon>
        <taxon>Halobacteriovorax</taxon>
    </lineage>
</organism>
<accession>A0ABY0II27</accession>
<dbReference type="RefSeq" id="WP_115363351.1">
    <property type="nucleotide sequence ID" value="NZ_QDKL01000003.1"/>
</dbReference>
<proteinExistence type="predicted"/>
<dbReference type="EMBL" id="QDKL01000003">
    <property type="protein sequence ID" value="RZF20992.1"/>
    <property type="molecule type" value="Genomic_DNA"/>
</dbReference>
<feature type="region of interest" description="Disordered" evidence="2">
    <location>
        <begin position="132"/>
        <end position="181"/>
    </location>
</feature>
<feature type="coiled-coil region" evidence="1">
    <location>
        <begin position="203"/>
        <end position="230"/>
    </location>
</feature>
<dbReference type="Proteomes" id="UP000443582">
    <property type="component" value="Unassembled WGS sequence"/>
</dbReference>
<reference evidence="4" key="1">
    <citation type="journal article" date="2019" name="Int. J. Syst. Evol. Microbiol.">
        <title>Halobacteriovorax valvorus sp. nov., a novel prokaryotic predator isolated from coastal seawater of China.</title>
        <authorList>
            <person name="Chen M.-X."/>
        </authorList>
    </citation>
    <scope>NUCLEOTIDE SEQUENCE [LARGE SCALE GENOMIC DNA]</scope>
    <source>
        <strain evidence="4">BL9</strain>
    </source>
</reference>
<feature type="region of interest" description="Disordered" evidence="2">
    <location>
        <begin position="83"/>
        <end position="103"/>
    </location>
</feature>
<comment type="caution">
    <text evidence="3">The sequence shown here is derived from an EMBL/GenBank/DDBJ whole genome shotgun (WGS) entry which is preliminary data.</text>
</comment>
<protein>
    <submittedName>
        <fullName evidence="3">Uncharacterized protein</fullName>
    </submittedName>
</protein>
<keyword evidence="1" id="KW-0175">Coiled coil</keyword>
<feature type="compositionally biased region" description="Basic and acidic residues" evidence="2">
    <location>
        <begin position="134"/>
        <end position="153"/>
    </location>
</feature>
<evidence type="ECO:0000313" key="3">
    <source>
        <dbReference type="EMBL" id="RZF20992.1"/>
    </source>
</evidence>
<evidence type="ECO:0000256" key="2">
    <source>
        <dbReference type="SAM" id="MobiDB-lite"/>
    </source>
</evidence>
<evidence type="ECO:0000256" key="1">
    <source>
        <dbReference type="SAM" id="Coils"/>
    </source>
</evidence>
<keyword evidence="4" id="KW-1185">Reference proteome</keyword>
<feature type="compositionally biased region" description="Polar residues" evidence="2">
    <location>
        <begin position="583"/>
        <end position="599"/>
    </location>
</feature>
<sequence length="649" mass="70611">MKGIILTFIFLSFALGHFDIFASSKSCPTGQTFNRTLNRCMYTEGSIKNRDEFTKCEKIEGKAQRQECMKNAADERQAKAVEELAEDGSARVTGGEAEDTGDGNFLTGFSEAWGIVTAVTSATVAIANSDWFSEDNKPTDADSTKKPVEEPKQPEQVAEGEQQNPPDKSETQEQTEENNDTCKSCLVLSGVSLYSFYQTKMNQEDVKKKTDEMKAEYEEISSNAETMKNAQMAAYDMLEKEQQYVAEVSAKQAKQFKTLALGYTAAAGVAVMEMWSTGFAACGSFKDSFTKLDSLAGWKGVFNNPCGVLVSSAVTVPSALLVSSQAKKNKQDAESNVEQVKILKEKYTKSIASFCPDGRDDLSNPPCYCYTSDGNRNPNREKSNTCQAYWNRYFGKFVATSDSSRAAKSSNPEGCIFKDGKFDRECQCRKLKNNKGENACMTVSVSPGSLSGALGGLDASEGVRVANEALQGNGGTYNASTSDKTAAMAGKTIQALKKKIEGPFAKSTGVSLDKVADKIARDLAKSGNNNVAIFNGAGAGEQFARLRPTDSSFQNALTSVEKNSPAKKSLVVRKQNTRRSNKKSTGSKWKFSNDSSSEVLSYGQGAGDGDSKKRYDYGDNDIIKDKSVSIFKVISHRYVQSGLKKLFEE</sequence>
<gene>
    <name evidence="3" type="ORF">DAY19_13490</name>
</gene>
<name>A0ABY0II27_9BACT</name>
<feature type="coiled-coil region" evidence="1">
    <location>
        <begin position="323"/>
        <end position="350"/>
    </location>
</feature>
<evidence type="ECO:0000313" key="4">
    <source>
        <dbReference type="Proteomes" id="UP000443582"/>
    </source>
</evidence>